<evidence type="ECO:0000256" key="16">
    <source>
        <dbReference type="ARBA" id="ARBA00023136"/>
    </source>
</evidence>
<name>A0A8K1NTA0_9MUSC</name>
<feature type="transmembrane region" description="Helical" evidence="18">
    <location>
        <begin position="240"/>
        <end position="259"/>
    </location>
</feature>
<dbReference type="PANTHER" id="PTHR46552:SF1">
    <property type="entry name" value="NADH-UBIQUINONE OXIDOREDUCTASE CHAIN 2"/>
    <property type="match status" value="1"/>
</dbReference>
<geneLocation type="mitochondrion" evidence="20"/>
<evidence type="ECO:0000313" key="20">
    <source>
        <dbReference type="EMBL" id="UDF83730.1"/>
    </source>
</evidence>
<evidence type="ECO:0000256" key="13">
    <source>
        <dbReference type="ARBA" id="ARBA00023027"/>
    </source>
</evidence>
<keyword evidence="8 18" id="KW-0812">Transmembrane</keyword>
<evidence type="ECO:0000256" key="17">
    <source>
        <dbReference type="ARBA" id="ARBA00049551"/>
    </source>
</evidence>
<protein>
    <recommendedName>
        <fullName evidence="5 18">NADH-ubiquinone oxidoreductase chain 2</fullName>
        <ecNumber evidence="4 18">7.1.1.2</ecNumber>
    </recommendedName>
</protein>
<feature type="domain" description="NADH:quinone oxidoreductase/Mrp antiporter transmembrane" evidence="19">
    <location>
        <begin position="24"/>
        <end position="287"/>
    </location>
</feature>
<reference evidence="20" key="1">
    <citation type="journal article" date="2021" name="Zool. J. Linn. Soc.">
        <title>Middle Jurassic origin in India: a new look at evolution of Vermileonidae and time-scaled relationships of lower brachyceran flies.</title>
        <authorList>
            <person name="Wang L."/>
            <person name="Ding S."/>
            <person name="Cameron S.L."/>
            <person name="Li X."/>
            <person name="Liu Y."/>
            <person name="Yao G."/>
            <person name="Yang D."/>
        </authorList>
    </citation>
    <scope>NUCLEOTIDE SEQUENCE</scope>
</reference>
<dbReference type="InterPro" id="IPR003917">
    <property type="entry name" value="NADH_UbQ_OxRdtase_chain2"/>
</dbReference>
<keyword evidence="9 18" id="KW-0999">Mitochondrion inner membrane</keyword>
<gene>
    <name evidence="20" type="primary">nad2</name>
</gene>
<dbReference type="EC" id="7.1.1.2" evidence="4 18"/>
<evidence type="ECO:0000256" key="12">
    <source>
        <dbReference type="ARBA" id="ARBA00022989"/>
    </source>
</evidence>
<feature type="transmembrane region" description="Helical" evidence="18">
    <location>
        <begin position="279"/>
        <end position="303"/>
    </location>
</feature>
<evidence type="ECO:0000256" key="2">
    <source>
        <dbReference type="ARBA" id="ARBA00004448"/>
    </source>
</evidence>
<dbReference type="AlphaFoldDB" id="A0A8K1NTA0"/>
<evidence type="ECO:0000259" key="19">
    <source>
        <dbReference type="Pfam" id="PF00361"/>
    </source>
</evidence>
<dbReference type="InterPro" id="IPR050175">
    <property type="entry name" value="Complex_I_Subunit_2"/>
</dbReference>
<keyword evidence="13 18" id="KW-0520">NAD</keyword>
<keyword evidence="7 18" id="KW-0679">Respiratory chain</keyword>
<feature type="transmembrane region" description="Helical" evidence="18">
    <location>
        <begin position="92"/>
        <end position="116"/>
    </location>
</feature>
<comment type="subcellular location">
    <subcellularLocation>
        <location evidence="2 18">Mitochondrion inner membrane</location>
        <topology evidence="2 18">Multi-pass membrane protein</topology>
    </subcellularLocation>
</comment>
<keyword evidence="12 18" id="KW-1133">Transmembrane helix</keyword>
<sequence>MYKHSSNPMFFSILMAGTLVSISSTSWFGAWMGLEINLLAFIPLMNDSSNLMTNEASIKYFLVQALASSVLIFSVIIMMMKFNFPQTPQSTPLLLDISVIFSLMMKSGVAPLHFWFPGVMEGMSWMNGLILMVWQKIAPLMLMSYLITPVIILIPIVLSILIGSLGGLNQTSLRKIMAFSSINHLGWMMTAMSYLDNLWLAYLSFYAIITTTITILFNSMKSYHINQLFTYKYSSASLKFCLFFNLLSLGGLPPFLGFLPKWMIIQPLANMSQVMLLSYITVMTLITLFFYMRITFSAFLLNYPTPLWISPLTYQNISSPWKTTMIFMAVAGLPLMCFLPLPT</sequence>
<proteinExistence type="inferred from homology"/>
<evidence type="ECO:0000256" key="15">
    <source>
        <dbReference type="ARBA" id="ARBA00023128"/>
    </source>
</evidence>
<evidence type="ECO:0000256" key="1">
    <source>
        <dbReference type="ARBA" id="ARBA00003257"/>
    </source>
</evidence>
<comment type="similarity">
    <text evidence="3 18">Belongs to the complex I subunit 2 family.</text>
</comment>
<dbReference type="GO" id="GO:0005743">
    <property type="term" value="C:mitochondrial inner membrane"/>
    <property type="evidence" value="ECO:0007669"/>
    <property type="project" value="UniProtKB-SubCell"/>
</dbReference>
<accession>A0A8K1NTA0</accession>
<keyword evidence="10 18" id="KW-1278">Translocase</keyword>
<evidence type="ECO:0000256" key="7">
    <source>
        <dbReference type="ARBA" id="ARBA00022660"/>
    </source>
</evidence>
<dbReference type="PANTHER" id="PTHR46552">
    <property type="entry name" value="NADH-UBIQUINONE OXIDOREDUCTASE CHAIN 2"/>
    <property type="match status" value="1"/>
</dbReference>
<evidence type="ECO:0000256" key="5">
    <source>
        <dbReference type="ARBA" id="ARBA00021008"/>
    </source>
</evidence>
<feature type="transmembrane region" description="Helical" evidence="18">
    <location>
        <begin position="324"/>
        <end position="341"/>
    </location>
</feature>
<feature type="transmembrane region" description="Helical" evidence="18">
    <location>
        <begin position="12"/>
        <end position="40"/>
    </location>
</feature>
<dbReference type="GO" id="GO:0008137">
    <property type="term" value="F:NADH dehydrogenase (ubiquinone) activity"/>
    <property type="evidence" value="ECO:0007669"/>
    <property type="project" value="UniProtKB-EC"/>
</dbReference>
<feature type="transmembrane region" description="Helical" evidence="18">
    <location>
        <begin position="201"/>
        <end position="219"/>
    </location>
</feature>
<evidence type="ECO:0000256" key="3">
    <source>
        <dbReference type="ARBA" id="ARBA00007012"/>
    </source>
</evidence>
<evidence type="ECO:0000256" key="18">
    <source>
        <dbReference type="RuleBase" id="RU003403"/>
    </source>
</evidence>
<dbReference type="GO" id="GO:0006120">
    <property type="term" value="P:mitochondrial electron transport, NADH to ubiquinone"/>
    <property type="evidence" value="ECO:0007669"/>
    <property type="project" value="InterPro"/>
</dbReference>
<keyword evidence="11 18" id="KW-0249">Electron transport</keyword>
<evidence type="ECO:0000256" key="14">
    <source>
        <dbReference type="ARBA" id="ARBA00023075"/>
    </source>
</evidence>
<evidence type="ECO:0000256" key="11">
    <source>
        <dbReference type="ARBA" id="ARBA00022982"/>
    </source>
</evidence>
<keyword evidence="14 18" id="KW-0830">Ubiquinone</keyword>
<dbReference type="Pfam" id="PF00361">
    <property type="entry name" value="Proton_antipo_M"/>
    <property type="match status" value="1"/>
</dbReference>
<evidence type="ECO:0000256" key="6">
    <source>
        <dbReference type="ARBA" id="ARBA00022448"/>
    </source>
</evidence>
<comment type="catalytic activity">
    <reaction evidence="17 18">
        <text>a ubiquinone + NADH + 5 H(+)(in) = a ubiquinol + NAD(+) + 4 H(+)(out)</text>
        <dbReference type="Rhea" id="RHEA:29091"/>
        <dbReference type="Rhea" id="RHEA-COMP:9565"/>
        <dbReference type="Rhea" id="RHEA-COMP:9566"/>
        <dbReference type="ChEBI" id="CHEBI:15378"/>
        <dbReference type="ChEBI" id="CHEBI:16389"/>
        <dbReference type="ChEBI" id="CHEBI:17976"/>
        <dbReference type="ChEBI" id="CHEBI:57540"/>
        <dbReference type="ChEBI" id="CHEBI:57945"/>
        <dbReference type="EC" id="7.1.1.2"/>
    </reaction>
</comment>
<comment type="function">
    <text evidence="1">Core subunit of the mitochondrial membrane respiratory chain NADH dehydrogenase (Complex I) that is believed to belong to the minimal assembly required for catalysis. Complex I functions in the transfer of electrons from NADH to the respiratory chain. The immediate electron acceptor for the enzyme is believed to be ubiquinone.</text>
</comment>
<comment type="function">
    <text evidence="18">Core subunit of the mitochondrial membrane respiratory chain NADH dehydrogenase (Complex I) which catalyzes electron transfer from NADH through the respiratory chain, using ubiquinone as an electron acceptor. Essential for the catalytic activity and assembly of complex I.</text>
</comment>
<evidence type="ECO:0000256" key="8">
    <source>
        <dbReference type="ARBA" id="ARBA00022692"/>
    </source>
</evidence>
<evidence type="ECO:0000256" key="10">
    <source>
        <dbReference type="ARBA" id="ARBA00022967"/>
    </source>
</evidence>
<dbReference type="PRINTS" id="PR01436">
    <property type="entry name" value="NADHDHGNASE2"/>
</dbReference>
<organism evidence="20">
    <name type="scientific">Mythicomyia sp</name>
    <dbReference type="NCBI Taxonomy" id="2885616"/>
    <lineage>
        <taxon>Eukaryota</taxon>
        <taxon>Metazoa</taxon>
        <taxon>Ecdysozoa</taxon>
        <taxon>Arthropoda</taxon>
        <taxon>Hexapoda</taxon>
        <taxon>Insecta</taxon>
        <taxon>Pterygota</taxon>
        <taxon>Neoptera</taxon>
        <taxon>Endopterygota</taxon>
        <taxon>Diptera</taxon>
        <taxon>Brachycera</taxon>
        <taxon>Muscomorpha</taxon>
        <taxon>Asiloidea</taxon>
        <taxon>Mythicomyiidae</taxon>
        <taxon>Mythicomyia</taxon>
    </lineage>
</organism>
<feature type="transmembrane region" description="Helical" evidence="18">
    <location>
        <begin position="60"/>
        <end position="80"/>
    </location>
</feature>
<keyword evidence="6" id="KW-0813">Transport</keyword>
<dbReference type="InterPro" id="IPR001750">
    <property type="entry name" value="ND/Mrp_TM"/>
</dbReference>
<feature type="transmembrane region" description="Helical" evidence="18">
    <location>
        <begin position="142"/>
        <end position="164"/>
    </location>
</feature>
<keyword evidence="15 18" id="KW-0496">Mitochondrion</keyword>
<dbReference type="EMBL" id="MW042673">
    <property type="protein sequence ID" value="UDF83730.1"/>
    <property type="molecule type" value="Genomic_DNA"/>
</dbReference>
<evidence type="ECO:0000256" key="9">
    <source>
        <dbReference type="ARBA" id="ARBA00022792"/>
    </source>
</evidence>
<keyword evidence="16 18" id="KW-0472">Membrane</keyword>
<evidence type="ECO:0000256" key="4">
    <source>
        <dbReference type="ARBA" id="ARBA00012944"/>
    </source>
</evidence>